<sequence>MMWVIVALLASFVGVSDGALPVFGFIWKAGLSERTTCENIPLECPGGAKVYQLEKLDCAYPVCPPTIPPKPTPKPLVTSAPIRLVPAYAYTAEPQAPRRPSKKQRHAL</sequence>
<comment type="caution">
    <text evidence="2">The sequence shown here is derived from an EMBL/GenBank/DDBJ whole genome shotgun (WGS) entry which is preliminary data.</text>
</comment>
<organism evidence="2 3">
    <name type="scientific">Aphanomyces astaci</name>
    <name type="common">Crayfish plague agent</name>
    <dbReference type="NCBI Taxonomy" id="112090"/>
    <lineage>
        <taxon>Eukaryota</taxon>
        <taxon>Sar</taxon>
        <taxon>Stramenopiles</taxon>
        <taxon>Oomycota</taxon>
        <taxon>Saprolegniomycetes</taxon>
        <taxon>Saprolegniales</taxon>
        <taxon>Verrucalvaceae</taxon>
        <taxon>Aphanomyces</taxon>
    </lineage>
</organism>
<feature type="signal peptide" evidence="1">
    <location>
        <begin position="1"/>
        <end position="18"/>
    </location>
</feature>
<evidence type="ECO:0000313" key="2">
    <source>
        <dbReference type="EMBL" id="RHY86515.1"/>
    </source>
</evidence>
<reference evidence="2 3" key="1">
    <citation type="submission" date="2018-08" db="EMBL/GenBank/DDBJ databases">
        <title>Aphanomyces genome sequencing and annotation.</title>
        <authorList>
            <person name="Minardi D."/>
            <person name="Oidtmann B."/>
            <person name="Van Der Giezen M."/>
            <person name="Studholme D.J."/>
        </authorList>
    </citation>
    <scope>NUCLEOTIDE SEQUENCE [LARGE SCALE GENOMIC DNA]</scope>
    <source>
        <strain evidence="2 3">197901</strain>
    </source>
</reference>
<evidence type="ECO:0000313" key="3">
    <source>
        <dbReference type="Proteomes" id="UP000266196"/>
    </source>
</evidence>
<feature type="chain" id="PRO_5017474429" description="Chitin-binding type-2 domain-containing protein" evidence="1">
    <location>
        <begin position="19"/>
        <end position="108"/>
    </location>
</feature>
<dbReference type="EMBL" id="QUTE01019685">
    <property type="protein sequence ID" value="RHY86515.1"/>
    <property type="molecule type" value="Genomic_DNA"/>
</dbReference>
<accession>A0A397EI16</accession>
<dbReference type="AlphaFoldDB" id="A0A397EI16"/>
<dbReference type="VEuPathDB" id="FungiDB:H257_05474"/>
<name>A0A397EI16_APHAT</name>
<proteinExistence type="predicted"/>
<evidence type="ECO:0000256" key="1">
    <source>
        <dbReference type="SAM" id="SignalP"/>
    </source>
</evidence>
<dbReference type="Proteomes" id="UP000266196">
    <property type="component" value="Unassembled WGS sequence"/>
</dbReference>
<keyword evidence="1" id="KW-0732">Signal</keyword>
<gene>
    <name evidence="2" type="ORF">DYB31_006855</name>
</gene>
<evidence type="ECO:0008006" key="4">
    <source>
        <dbReference type="Google" id="ProtNLM"/>
    </source>
</evidence>
<protein>
    <recommendedName>
        <fullName evidence="4">Chitin-binding type-2 domain-containing protein</fullName>
    </recommendedName>
</protein>